<dbReference type="RefSeq" id="WP_168054033.1">
    <property type="nucleotide sequence ID" value="NZ_JAAOZT010000003.1"/>
</dbReference>
<accession>A0A840RXH2</accession>
<dbReference type="Proteomes" id="UP000571084">
    <property type="component" value="Unassembled WGS sequence"/>
</dbReference>
<dbReference type="EMBL" id="JACHHQ010000007">
    <property type="protein sequence ID" value="MBB5201566.1"/>
    <property type="molecule type" value="Genomic_DNA"/>
</dbReference>
<evidence type="ECO:0000313" key="3">
    <source>
        <dbReference type="Proteomes" id="UP000571084"/>
    </source>
</evidence>
<comment type="caution">
    <text evidence="2">The sequence shown here is derived from an EMBL/GenBank/DDBJ whole genome shotgun (WGS) entry which is preliminary data.</text>
</comment>
<feature type="region of interest" description="Disordered" evidence="1">
    <location>
        <begin position="49"/>
        <end position="70"/>
    </location>
</feature>
<keyword evidence="3" id="KW-1185">Reference proteome</keyword>
<gene>
    <name evidence="2" type="ORF">HNR39_003419</name>
</gene>
<sequence>MHSIFGHRSSGLPQWMRRAGRLPMNVVVSTAICVAVSVAVSTAAIGATLETPETPETPVAPAAPAAPSAPTQEISPAEVMVFQTNHMQNIHSPVDLTYAYKKAVVSAPGIDDLIHVDVTKINPDGTATVSLRFLTGTRKLAIPEVEHSKGNPLLLGFLEWDIAQMKALTGGSTGYFRRRIRIALAEAAVIRPTTITYKGKKLDAQEVSFQPYRNDPMHEKFEKYVDKRYTFVFSNKVPGGVYQIGTQLSTEKVGALTVSTVAQENMRTDETITLVKEDSKK</sequence>
<dbReference type="AlphaFoldDB" id="A0A840RXH2"/>
<reference evidence="2 3" key="1">
    <citation type="submission" date="2020-08" db="EMBL/GenBank/DDBJ databases">
        <title>Genomic Encyclopedia of Type Strains, Phase IV (KMG-IV): sequencing the most valuable type-strain genomes for metagenomic binning, comparative biology and taxonomic classification.</title>
        <authorList>
            <person name="Goeker M."/>
        </authorList>
    </citation>
    <scope>NUCLEOTIDE SEQUENCE [LARGE SCALE GENOMIC DNA]</scope>
    <source>
        <strain evidence="2 3">DSM 23240</strain>
    </source>
</reference>
<organism evidence="2 3">
    <name type="scientific">Glaciimonas immobilis</name>
    <dbReference type="NCBI Taxonomy" id="728004"/>
    <lineage>
        <taxon>Bacteria</taxon>
        <taxon>Pseudomonadati</taxon>
        <taxon>Pseudomonadota</taxon>
        <taxon>Betaproteobacteria</taxon>
        <taxon>Burkholderiales</taxon>
        <taxon>Oxalobacteraceae</taxon>
        <taxon>Glaciimonas</taxon>
    </lineage>
</organism>
<protein>
    <submittedName>
        <fullName evidence="2">Uncharacterized protein</fullName>
    </submittedName>
</protein>
<name>A0A840RXH2_9BURK</name>
<evidence type="ECO:0000313" key="2">
    <source>
        <dbReference type="EMBL" id="MBB5201566.1"/>
    </source>
</evidence>
<evidence type="ECO:0000256" key="1">
    <source>
        <dbReference type="SAM" id="MobiDB-lite"/>
    </source>
</evidence>
<proteinExistence type="predicted"/>